<dbReference type="PROSITE" id="PS50994">
    <property type="entry name" value="INTEGRASE"/>
    <property type="match status" value="1"/>
</dbReference>
<dbReference type="InterPro" id="IPR000477">
    <property type="entry name" value="RT_dom"/>
</dbReference>
<gene>
    <name evidence="7" type="primary">BQ5605_C011g06549</name>
    <name evidence="7" type="ORF">BQ5605_C011G06549</name>
</gene>
<keyword evidence="1" id="KW-0378">Hydrolase</keyword>
<evidence type="ECO:0000256" key="1">
    <source>
        <dbReference type="ARBA" id="ARBA00022750"/>
    </source>
</evidence>
<keyword evidence="3" id="KW-0511">Multifunctional enzyme</keyword>
<evidence type="ECO:0000256" key="4">
    <source>
        <dbReference type="SAM" id="Coils"/>
    </source>
</evidence>
<feature type="coiled-coil region" evidence="4">
    <location>
        <begin position="108"/>
        <end position="135"/>
    </location>
</feature>
<dbReference type="Gene3D" id="3.30.70.270">
    <property type="match status" value="2"/>
</dbReference>
<organism evidence="7 8">
    <name type="scientific">Microbotryum silenes-dioicae</name>
    <dbReference type="NCBI Taxonomy" id="796604"/>
    <lineage>
        <taxon>Eukaryota</taxon>
        <taxon>Fungi</taxon>
        <taxon>Dikarya</taxon>
        <taxon>Basidiomycota</taxon>
        <taxon>Pucciniomycotina</taxon>
        <taxon>Microbotryomycetes</taxon>
        <taxon>Microbotryales</taxon>
        <taxon>Microbotryaceae</taxon>
        <taxon>Microbotryum</taxon>
    </lineage>
</organism>
<dbReference type="CDD" id="cd09274">
    <property type="entry name" value="RNase_HI_RT_Ty3"/>
    <property type="match status" value="1"/>
</dbReference>
<evidence type="ECO:0000259" key="6">
    <source>
        <dbReference type="PROSITE" id="PS50994"/>
    </source>
</evidence>
<accession>A0A2X0NTA2</accession>
<dbReference type="PANTHER" id="PTHR37984:SF5">
    <property type="entry name" value="PROTEIN NYNRIN-LIKE"/>
    <property type="match status" value="1"/>
</dbReference>
<dbReference type="CDD" id="cd01647">
    <property type="entry name" value="RT_LTR"/>
    <property type="match status" value="1"/>
</dbReference>
<evidence type="ECO:0000313" key="8">
    <source>
        <dbReference type="Proteomes" id="UP000249464"/>
    </source>
</evidence>
<dbReference type="Pfam" id="PF00078">
    <property type="entry name" value="RVT_1"/>
    <property type="match status" value="1"/>
</dbReference>
<feature type="compositionally biased region" description="Basic residues" evidence="5">
    <location>
        <begin position="2166"/>
        <end position="2177"/>
    </location>
</feature>
<dbReference type="InterPro" id="IPR057670">
    <property type="entry name" value="SH3_retrovirus"/>
</dbReference>
<dbReference type="Pfam" id="PF13976">
    <property type="entry name" value="gag_pre-integrs"/>
    <property type="match status" value="1"/>
</dbReference>
<dbReference type="GO" id="GO:0004190">
    <property type="term" value="F:aspartic-type endopeptidase activity"/>
    <property type="evidence" value="ECO:0007669"/>
    <property type="project" value="UniProtKB-KW"/>
</dbReference>
<evidence type="ECO:0000313" key="7">
    <source>
        <dbReference type="EMBL" id="SGY12589.1"/>
    </source>
</evidence>
<feature type="compositionally biased region" description="Polar residues" evidence="5">
    <location>
        <begin position="2144"/>
        <end position="2156"/>
    </location>
</feature>
<dbReference type="InterPro" id="IPR036397">
    <property type="entry name" value="RNaseH_sf"/>
</dbReference>
<feature type="domain" description="Integrase catalytic" evidence="6">
    <location>
        <begin position="643"/>
        <end position="810"/>
    </location>
</feature>
<dbReference type="GO" id="GO:0015074">
    <property type="term" value="P:DNA integration"/>
    <property type="evidence" value="ECO:0007669"/>
    <property type="project" value="InterPro"/>
</dbReference>
<dbReference type="GO" id="GO:0003723">
    <property type="term" value="F:RNA binding"/>
    <property type="evidence" value="ECO:0007669"/>
    <property type="project" value="UniProtKB-KW"/>
</dbReference>
<keyword evidence="1" id="KW-0064">Aspartyl protease</keyword>
<dbReference type="InterPro" id="IPR043128">
    <property type="entry name" value="Rev_trsase/Diguanyl_cyclase"/>
</dbReference>
<keyword evidence="8" id="KW-1185">Reference proteome</keyword>
<keyword evidence="2" id="KW-0694">RNA-binding</keyword>
<dbReference type="Pfam" id="PF07727">
    <property type="entry name" value="RVT_2"/>
    <property type="match status" value="1"/>
</dbReference>
<name>A0A2X0NTA2_9BASI</name>
<feature type="region of interest" description="Disordered" evidence="5">
    <location>
        <begin position="937"/>
        <end position="965"/>
    </location>
</feature>
<dbReference type="SUPFAM" id="SSF56672">
    <property type="entry name" value="DNA/RNA polymerases"/>
    <property type="match status" value="2"/>
</dbReference>
<feature type="region of interest" description="Disordered" evidence="5">
    <location>
        <begin position="1523"/>
        <end position="1558"/>
    </location>
</feature>
<dbReference type="Pfam" id="PF17919">
    <property type="entry name" value="RT_RNaseH_2"/>
    <property type="match status" value="1"/>
</dbReference>
<dbReference type="InterPro" id="IPR025724">
    <property type="entry name" value="GAG-pre-integrase_dom"/>
</dbReference>
<feature type="region of interest" description="Disordered" evidence="5">
    <location>
        <begin position="298"/>
        <end position="332"/>
    </location>
</feature>
<evidence type="ECO:0000256" key="5">
    <source>
        <dbReference type="SAM" id="MobiDB-lite"/>
    </source>
</evidence>
<dbReference type="InterPro" id="IPR043502">
    <property type="entry name" value="DNA/RNA_pol_sf"/>
</dbReference>
<dbReference type="InterPro" id="IPR001584">
    <property type="entry name" value="Integrase_cat-core"/>
</dbReference>
<dbReference type="Pfam" id="PF00665">
    <property type="entry name" value="rve"/>
    <property type="match status" value="1"/>
</dbReference>
<dbReference type="Proteomes" id="UP000249464">
    <property type="component" value="Unassembled WGS sequence"/>
</dbReference>
<dbReference type="InterPro" id="IPR054722">
    <property type="entry name" value="PolX-like_BBD"/>
</dbReference>
<dbReference type="Gene3D" id="3.10.10.10">
    <property type="entry name" value="HIV Type 1 Reverse Transcriptase, subunit A, domain 1"/>
    <property type="match status" value="1"/>
</dbReference>
<keyword evidence="4" id="KW-0175">Coiled coil</keyword>
<reference evidence="7 8" key="1">
    <citation type="submission" date="2016-11" db="EMBL/GenBank/DDBJ databases">
        <authorList>
            <person name="Jaros S."/>
            <person name="Januszkiewicz K."/>
            <person name="Wedrychowicz H."/>
        </authorList>
    </citation>
    <scope>NUCLEOTIDE SEQUENCE [LARGE SCALE GENOMIC DNA]</scope>
</reference>
<dbReference type="CDD" id="cd09272">
    <property type="entry name" value="RNase_HI_RT_Ty1"/>
    <property type="match status" value="1"/>
</dbReference>
<dbReference type="GO" id="GO:0005634">
    <property type="term" value="C:nucleus"/>
    <property type="evidence" value="ECO:0007669"/>
    <property type="project" value="UniProtKB-ARBA"/>
</dbReference>
<dbReference type="InterPro" id="IPR013103">
    <property type="entry name" value="RVT_2"/>
</dbReference>
<dbReference type="Pfam" id="PF25597">
    <property type="entry name" value="SH3_retrovirus"/>
    <property type="match status" value="1"/>
</dbReference>
<feature type="region of interest" description="Disordered" evidence="5">
    <location>
        <begin position="2139"/>
        <end position="2177"/>
    </location>
</feature>
<dbReference type="Pfam" id="PF22936">
    <property type="entry name" value="Pol_BBD"/>
    <property type="match status" value="1"/>
</dbReference>
<evidence type="ECO:0000256" key="2">
    <source>
        <dbReference type="ARBA" id="ARBA00022884"/>
    </source>
</evidence>
<dbReference type="InterPro" id="IPR050951">
    <property type="entry name" value="Retrovirus_Pol_polyprotein"/>
</dbReference>
<feature type="compositionally biased region" description="Basic and acidic residues" evidence="5">
    <location>
        <begin position="954"/>
        <end position="965"/>
    </location>
</feature>
<dbReference type="SUPFAM" id="SSF53098">
    <property type="entry name" value="Ribonuclease H-like"/>
    <property type="match status" value="1"/>
</dbReference>
<evidence type="ECO:0000256" key="3">
    <source>
        <dbReference type="ARBA" id="ARBA00023268"/>
    </source>
</evidence>
<dbReference type="Gene3D" id="3.30.420.10">
    <property type="entry name" value="Ribonuclease H-like superfamily/Ribonuclease H"/>
    <property type="match status" value="1"/>
</dbReference>
<proteinExistence type="predicted"/>
<sequence>MQLTDGWITRSSVSYLVASVLPQGTDPHAEKTQRVSKMATPTADHVSLMGDLYGKVDATNWGVARERLQNVLKGEGRLKHVTGVLDVGPEPVQSEFTRLEGDNRVDDVATYRNQLRLYRQDVDALDQALAQARNTLIVCLGESTFARVKANATHDLWAALDKDLGRASDNFMRSAKLDALFLCEPFVDGEALDPWLANFNRLFEDLVAAHVSCDKAYQRARIDGTSFTQSDFDKWVPPPALSEGVRMDLLKARMPRNLVTVIDSIGTLPSLEQVEGAIRRAALSSSRQIEPIAEALAARVQSRSQPASGRPRSKPSGRPSGPSAPPFLQASRVPGLKERWPHGISHAGRLKLGRMQCRRCYEQGHLGDECTVPSAEVSRRRIAVLAKHNITIGAADVMALVAVDRAPEAQLEDEAYEGYFVVGVPIGDNDTALYLSDIPRYLLDSGATRHMTTCRDLLIDFKPFTTERVRVIGAFNSSAMATGTGTLRFGVDEASIELHDVLLVPGLSAELVSLAGLMKDGYELSNECDAAGKHTGIVISSATSRLSFALDRNHYVLQASSHPPPRADHLALTATTLPTDVVLWHQRLGHPSWGRLVELVRSGQIPLDVAAVTPDQIRLLDQCDACCAGKTISSPNQEPASHPADAPFSRVFADVWGPSPVPALSGARYLCGITDEFSRFRWARSIRLKSDLSAVLQDFVAMSKTQYGGQGVTTLRTDRGGEFVNHRLRDWLAARGIFHELSTAYEHGQMGVQERSWRTIFNSVRAWLHRLGLPPALWDEAAHAAIYVINLLPSSPLQQRTPDSVLHKPLDPVTDTRRPRLDRVKTWGCAAHVPLAPEQRPNKLAPQSRLCYFVGYSSQSKAWRFFDPVCNKVFELSQARFFEDRFFPAAVSPAMPAIPVAVGLSYPPAPLGIGSAAAPPVAEAPAMAPAAAAPPPVPPALAFSNPGPANTPPDGDRSTRTRRPPDYLGFAHAAQHWEFADHAAIQFNDFDEGDPDTQMYLFEEVSALLAKIDSDDTPSVQAALAGPFCDYWLAAMSVEEGALAAKNAFSKPVRPPPGAIVIGSMWVLLVKRNAEGQIVKYKARLNEWETRQFDVSSAYLNGNLGGTEIYMRLLGGDIVRLQRALYGLVQAGREWYKVFTEWILSIGFTRTDSDHAVFVCKERDRRSFLSIHVDDGLLTGDGDLDSVLCQLKARFEARSTDEASFFLGQSIRREGKTGAAIVNQGHFVDAILEEHHMANASPRPTPLAAPSTLRNRADSGFDPASIPYRAIAARFCNDFTAEHWEALKHILRYLVGTRNFGIRYQKSFQPMSAILEGFVDADHGADPVTRRSVSGYVFMCAGGAISWIAKRQTLVTLSSTEAEYVAMSYAAREGIWLRRLLADLGFEQTAPTRLRGDNQSAITLAKHPAFHARTKHIGIHFHFIRDHITEGTIEMVWVPTGTMAADILTKGLGTQKHYQKAAIGYLIRSARLFSEAWRCAPTVVFSPRLDYTFVRYSLIIIGDDFLRKYNCVVTFNPDEVVSRQPDSIQETPVKKAERAPRPQQKKRQATGHAPIKAQSKLQRNIGEAHDFDQDEWDDDEEVVIHFGSMTTMDDTLTMKTREIRDLENRTTIPVYPSAGQEDSPDYEPTEDNKNRYKMWLLFTFGKIFIGEGDKLPFPPMRAVMHKIPYIDKSDPSRPRRHYKVADAMMDKWVTLKDQHVEAGLWIPALTKNADPMMPILKKDGQARPVVDLCARNANTVKMSIPAVNADYICSCIATNKYHVKLDLKGVFQQLRIKSSDIWKTTFTSIHGMYTTPVAQQGDTNSPATLAQMISYVYQGLLGKQMEAYANNIFVVGNTWKEIRDHTISVLVRSQVYELCFSTSSLKVCPEWVEVLGMDCQFGTIRMSQAHKDAILTIAKPTTKVQLQRFPGSVEWSSRYFPHLTKIVAPLTNLVGTWSAAQDIAFEETKKAIDDVRQLTVIRQEELAPRDTDPIHRSAPPTEPVTNPSPGKYIFLQCDTSSVGTSACVTYSENWWNALPVYHHSRKLTNTQLSYPTHEIELLAIFEGFQKFHNILLGRKVTMNERQARVYNFISQFDFVIRHIEGDWNKTPDMFSRQYKDDNICNSYEDPNLDNLNTEHDRGDYLLLGPRLQSLQTETLRRSSRLAQPRQTEQTKTPAVETTPKAKVAKPKPKKLSRKEKAIAARLEEEGGIPTDQALNLDPQHRDRTWQAATDYLNDLPAGSSCSTKESVQRQLRARDNVLKARGNQAVIANRKRKPDTDPQKAIGELVLVCTANFACAPDRSRKWTAPWAGPFECVDFIPATSMYTLELTPRYAQRRIHPQFHGSQVKKWIATDKDRFPNRLFNPKPLFPIDSVTMTFCNGGSNNLPIPEWRNTSTKIQPYWIWEGGERHEIALEPHWRPKLTGASYMDCN</sequence>
<dbReference type="InterPro" id="IPR041577">
    <property type="entry name" value="RT_RNaseH_2"/>
</dbReference>
<feature type="compositionally biased region" description="Low complexity" evidence="5">
    <location>
        <begin position="306"/>
        <end position="321"/>
    </location>
</feature>
<dbReference type="EMBL" id="FQNC01000011">
    <property type="protein sequence ID" value="SGY12589.1"/>
    <property type="molecule type" value="Genomic_DNA"/>
</dbReference>
<protein>
    <submittedName>
        <fullName evidence="7">BQ5605_C011g06549 protein</fullName>
    </submittedName>
</protein>
<dbReference type="PANTHER" id="PTHR37984">
    <property type="entry name" value="PROTEIN CBG26694"/>
    <property type="match status" value="1"/>
</dbReference>
<keyword evidence="1" id="KW-0645">Protease</keyword>
<dbReference type="InterPro" id="IPR012337">
    <property type="entry name" value="RNaseH-like_sf"/>
</dbReference>